<dbReference type="Pfam" id="PF00012">
    <property type="entry name" value="HSP70"/>
    <property type="match status" value="1"/>
</dbReference>
<sequence>MALLQISEPGQTAAPHQHRLAVGIDLGTTNSLIASVRSGQAVILNDEQERSLVPSVVHYGKNEKKWG</sequence>
<dbReference type="InterPro" id="IPR013126">
    <property type="entry name" value="Hsp_70_fam"/>
</dbReference>
<evidence type="ECO:0000256" key="2">
    <source>
        <dbReference type="ARBA" id="ARBA00022741"/>
    </source>
</evidence>
<name>A0A448MLW2_9PAST</name>
<dbReference type="PROSITE" id="PS00297">
    <property type="entry name" value="HSP70_1"/>
    <property type="match status" value="1"/>
</dbReference>
<evidence type="ECO:0000256" key="1">
    <source>
        <dbReference type="ARBA" id="ARBA00007381"/>
    </source>
</evidence>
<dbReference type="KEGG" id="rpne:NCTC8284_01330"/>
<accession>A0A448MLW2</accession>
<dbReference type="Proteomes" id="UP000278733">
    <property type="component" value="Chromosome"/>
</dbReference>
<dbReference type="AlphaFoldDB" id="A0A448MLW2"/>
<dbReference type="EMBL" id="LR134405">
    <property type="protein sequence ID" value="VEH66168.1"/>
    <property type="molecule type" value="Genomic_DNA"/>
</dbReference>
<dbReference type="GO" id="GO:0140662">
    <property type="term" value="F:ATP-dependent protein folding chaperone"/>
    <property type="evidence" value="ECO:0007669"/>
    <property type="project" value="InterPro"/>
</dbReference>
<protein>
    <submittedName>
        <fullName evidence="4">Iron-sulfur cluster assembly chaperone protein HscA</fullName>
    </submittedName>
</protein>
<keyword evidence="3" id="KW-0067">ATP-binding</keyword>
<reference evidence="4 5" key="1">
    <citation type="submission" date="2018-12" db="EMBL/GenBank/DDBJ databases">
        <authorList>
            <consortium name="Pathogen Informatics"/>
        </authorList>
    </citation>
    <scope>NUCLEOTIDE SEQUENCE [LARGE SCALE GENOMIC DNA]</scope>
    <source>
        <strain evidence="4 5">NCTC8284</strain>
    </source>
</reference>
<dbReference type="SUPFAM" id="SSF53067">
    <property type="entry name" value="Actin-like ATPase domain"/>
    <property type="match status" value="1"/>
</dbReference>
<comment type="similarity">
    <text evidence="1">Belongs to the heat shock protein 70 family.</text>
</comment>
<dbReference type="Gene3D" id="3.30.420.40">
    <property type="match status" value="1"/>
</dbReference>
<keyword evidence="2" id="KW-0547">Nucleotide-binding</keyword>
<dbReference type="GO" id="GO:0005524">
    <property type="term" value="F:ATP binding"/>
    <property type="evidence" value="ECO:0007669"/>
    <property type="project" value="UniProtKB-KW"/>
</dbReference>
<evidence type="ECO:0000313" key="5">
    <source>
        <dbReference type="Proteomes" id="UP000278733"/>
    </source>
</evidence>
<evidence type="ECO:0000256" key="3">
    <source>
        <dbReference type="ARBA" id="ARBA00022840"/>
    </source>
</evidence>
<proteinExistence type="inferred from homology"/>
<dbReference type="InterPro" id="IPR043129">
    <property type="entry name" value="ATPase_NBD"/>
</dbReference>
<organism evidence="4 5">
    <name type="scientific">Rodentibacter pneumotropicus</name>
    <dbReference type="NCBI Taxonomy" id="758"/>
    <lineage>
        <taxon>Bacteria</taxon>
        <taxon>Pseudomonadati</taxon>
        <taxon>Pseudomonadota</taxon>
        <taxon>Gammaproteobacteria</taxon>
        <taxon>Pasteurellales</taxon>
        <taxon>Pasteurellaceae</taxon>
        <taxon>Rodentibacter</taxon>
    </lineage>
</organism>
<gene>
    <name evidence="4" type="primary">hscA_1</name>
    <name evidence="4" type="ORF">NCTC8284_01330</name>
</gene>
<evidence type="ECO:0000313" key="4">
    <source>
        <dbReference type="EMBL" id="VEH66168.1"/>
    </source>
</evidence>
<dbReference type="InterPro" id="IPR018181">
    <property type="entry name" value="Heat_shock_70_CS"/>
</dbReference>